<dbReference type="RefSeq" id="WP_118981685.1">
    <property type="nucleotide sequence ID" value="NZ_QHCS01000002.1"/>
</dbReference>
<evidence type="ECO:0000313" key="2">
    <source>
        <dbReference type="Proteomes" id="UP000266669"/>
    </source>
</evidence>
<dbReference type="Proteomes" id="UP000266669">
    <property type="component" value="Unassembled WGS sequence"/>
</dbReference>
<dbReference type="EMBL" id="QHCS01000002">
    <property type="protein sequence ID" value="RHX86064.1"/>
    <property type="molecule type" value="Genomic_DNA"/>
</dbReference>
<accession>A0A8B3CST1</accession>
<organism evidence="1 2">
    <name type="scientific">Leptospira stimsonii</name>
    <dbReference type="NCBI Taxonomy" id="2202203"/>
    <lineage>
        <taxon>Bacteria</taxon>
        <taxon>Pseudomonadati</taxon>
        <taxon>Spirochaetota</taxon>
        <taxon>Spirochaetia</taxon>
        <taxon>Leptospirales</taxon>
        <taxon>Leptospiraceae</taxon>
        <taxon>Leptospira</taxon>
    </lineage>
</organism>
<name>A0A8B3CST1_9LEPT</name>
<proteinExistence type="predicted"/>
<evidence type="ECO:0000313" key="1">
    <source>
        <dbReference type="EMBL" id="RHX86064.1"/>
    </source>
</evidence>
<sequence length="100" mass="11223">MPSIGSTSRILTLEESNFILSLVKQGTKRRFYMNLIPVPNDGPYTFSFNGESDESKKKYAWQNYEIKVSFDLGNGLDTDPAITDLSIQKILFGADARNVP</sequence>
<comment type="caution">
    <text evidence="1">The sequence shown here is derived from an EMBL/GenBank/DDBJ whole genome shotgun (WGS) entry which is preliminary data.</text>
</comment>
<protein>
    <submittedName>
        <fullName evidence="1">Uncharacterized protein</fullName>
    </submittedName>
</protein>
<reference evidence="2" key="1">
    <citation type="submission" date="2018-05" db="EMBL/GenBank/DDBJ databases">
        <title>Leptospira yasudae sp. nov. and Leptospira stimsonii sp. nov., two pathogenic species of the genus Leptospira isolated from environmental sources.</title>
        <authorList>
            <person name="Casanovas-Massana A."/>
            <person name="Hamond C."/>
            <person name="Santos L.A."/>
            <person name="Hacker K.P."/>
            <person name="Balassiano I."/>
            <person name="Medeiros M.A."/>
            <person name="Reis M.G."/>
            <person name="Ko A.I."/>
            <person name="Wunder E.A."/>
        </authorList>
    </citation>
    <scope>NUCLEOTIDE SEQUENCE [LARGE SCALE GENOMIC DNA]</scope>
    <source>
        <strain evidence="2">AMB6-RJ</strain>
    </source>
</reference>
<dbReference type="AlphaFoldDB" id="A0A8B3CST1"/>
<gene>
    <name evidence="1" type="ORF">DLM78_09310</name>
</gene>